<gene>
    <name evidence="2" type="ORF">PGANABGL_00018</name>
</gene>
<sequence>MLIERRIQQLADNIRKDMDLLKSYEDELRYETDPRRLARYRREIERQRESLSRYQQEYDELRGQVTGEPPAEMQDSADMLRQMDAKLEGLLSGQKVIQDDLADFRKTLLARFDDSEQTIISTVVQRLDQNQLATVRSILDEIEANRLPENELQETLSAVLQALSEIKESEAGYYDSRLVSEATNLSGIVNDPKLDVNHKLKVSIPIIPLILSYETEVGLKGGLNLKTAWQRLKV</sequence>
<keyword evidence="1" id="KW-0175">Coiled coil</keyword>
<feature type="coiled-coil region" evidence="1">
    <location>
        <begin position="7"/>
        <end position="64"/>
    </location>
</feature>
<organism evidence="2">
    <name type="scientific">Candidatus Methanogaster sp. ANME-2c ERB4</name>
    <dbReference type="NCBI Taxonomy" id="2759911"/>
    <lineage>
        <taxon>Archaea</taxon>
        <taxon>Methanobacteriati</taxon>
        <taxon>Methanobacteriota</taxon>
        <taxon>Stenosarchaea group</taxon>
        <taxon>Methanomicrobia</taxon>
        <taxon>Methanosarcinales</taxon>
        <taxon>ANME-2 cluster</taxon>
        <taxon>Candidatus Methanogasteraceae</taxon>
        <taxon>Candidatus Methanogaster</taxon>
    </lineage>
</organism>
<name>A0A7G9YJM0_9EURY</name>
<accession>A0A7G9YJM0</accession>
<evidence type="ECO:0000313" key="2">
    <source>
        <dbReference type="EMBL" id="QNO48204.1"/>
    </source>
</evidence>
<dbReference type="AlphaFoldDB" id="A0A7G9YJM0"/>
<evidence type="ECO:0000256" key="1">
    <source>
        <dbReference type="SAM" id="Coils"/>
    </source>
</evidence>
<proteinExistence type="predicted"/>
<reference evidence="2" key="1">
    <citation type="submission" date="2020-06" db="EMBL/GenBank/DDBJ databases">
        <title>Unique genomic features of the anaerobic methanotrophic archaea.</title>
        <authorList>
            <person name="Chadwick G.L."/>
            <person name="Skennerton C.T."/>
            <person name="Laso-Perez R."/>
            <person name="Leu A.O."/>
            <person name="Speth D.R."/>
            <person name="Yu H."/>
            <person name="Morgan-Lang C."/>
            <person name="Hatzenpichler R."/>
            <person name="Goudeau D."/>
            <person name="Malmstrom R."/>
            <person name="Brazelton W.J."/>
            <person name="Woyke T."/>
            <person name="Hallam S.J."/>
            <person name="Tyson G.W."/>
            <person name="Wegener G."/>
            <person name="Boetius A."/>
            <person name="Orphan V."/>
        </authorList>
    </citation>
    <scope>NUCLEOTIDE SEQUENCE</scope>
</reference>
<dbReference type="EMBL" id="MT631314">
    <property type="protein sequence ID" value="QNO48204.1"/>
    <property type="molecule type" value="Genomic_DNA"/>
</dbReference>
<protein>
    <submittedName>
        <fullName evidence="2">Uncharacterized protein</fullName>
    </submittedName>
</protein>